<name>A0A1F6T181_9PROT</name>
<evidence type="ECO:0000313" key="1">
    <source>
        <dbReference type="EMBL" id="OGI38930.1"/>
    </source>
</evidence>
<proteinExistence type="predicted"/>
<dbReference type="EMBL" id="MFSR01000059">
    <property type="protein sequence ID" value="OGI38930.1"/>
    <property type="molecule type" value="Genomic_DNA"/>
</dbReference>
<organism evidence="1 2">
    <name type="scientific">Candidatus Muproteobacteria bacterium RBG_16_64_10</name>
    <dbReference type="NCBI Taxonomy" id="1817757"/>
    <lineage>
        <taxon>Bacteria</taxon>
        <taxon>Pseudomonadati</taxon>
        <taxon>Pseudomonadota</taxon>
        <taxon>Candidatus Muproteobacteria</taxon>
    </lineage>
</organism>
<sequence>MTPVPFDTTDCACGHSFELDKPDLTKTAEVIRTESEERLYEAYLEARLQQTMTDLKALREEYGSDKWTREQIEKMRHAIYAVQIAKKDLAVQQLKATEAGKAALVAKTRKTQRRAAARGGESMPAFASIPTEDFRATQALLAQHLFHAAPASWQYCPHCSAAVRADATRCGCGFELSSGASLMPALAAPAEKRTAT</sequence>
<accession>A0A1F6T181</accession>
<reference evidence="1 2" key="1">
    <citation type="journal article" date="2016" name="Nat. Commun.">
        <title>Thousands of microbial genomes shed light on interconnected biogeochemical processes in an aquifer system.</title>
        <authorList>
            <person name="Anantharaman K."/>
            <person name="Brown C.T."/>
            <person name="Hug L.A."/>
            <person name="Sharon I."/>
            <person name="Castelle C.J."/>
            <person name="Probst A.J."/>
            <person name="Thomas B.C."/>
            <person name="Singh A."/>
            <person name="Wilkins M.J."/>
            <person name="Karaoz U."/>
            <person name="Brodie E.L."/>
            <person name="Williams K.H."/>
            <person name="Hubbard S.S."/>
            <person name="Banfield J.F."/>
        </authorList>
    </citation>
    <scope>NUCLEOTIDE SEQUENCE [LARGE SCALE GENOMIC DNA]</scope>
</reference>
<comment type="caution">
    <text evidence="1">The sequence shown here is derived from an EMBL/GenBank/DDBJ whole genome shotgun (WGS) entry which is preliminary data.</text>
</comment>
<evidence type="ECO:0000313" key="2">
    <source>
        <dbReference type="Proteomes" id="UP000179334"/>
    </source>
</evidence>
<dbReference type="AlphaFoldDB" id="A0A1F6T181"/>
<dbReference type="Proteomes" id="UP000179334">
    <property type="component" value="Unassembled WGS sequence"/>
</dbReference>
<gene>
    <name evidence="1" type="ORF">A2V91_05420</name>
</gene>
<protein>
    <submittedName>
        <fullName evidence="1">Uncharacterized protein</fullName>
    </submittedName>
</protein>